<dbReference type="OrthoDB" id="9811073at2"/>
<dbReference type="NCBIfam" id="TIGR00678">
    <property type="entry name" value="holB"/>
    <property type="match status" value="1"/>
</dbReference>
<dbReference type="PANTHER" id="PTHR11669">
    <property type="entry name" value="REPLICATION FACTOR C / DNA POLYMERASE III GAMMA-TAU SUBUNIT"/>
    <property type="match status" value="1"/>
</dbReference>
<dbReference type="SUPFAM" id="SSF52540">
    <property type="entry name" value="P-loop containing nucleoside triphosphate hydrolases"/>
    <property type="match status" value="1"/>
</dbReference>
<dbReference type="EC" id="2.7.7.7" evidence="1"/>
<evidence type="ECO:0000256" key="6">
    <source>
        <dbReference type="ARBA" id="ARBA00022932"/>
    </source>
</evidence>
<keyword evidence="10" id="KW-1185">Reference proteome</keyword>
<keyword evidence="5" id="KW-0235">DNA replication</keyword>
<evidence type="ECO:0000313" key="10">
    <source>
        <dbReference type="Proteomes" id="UP000001036"/>
    </source>
</evidence>
<evidence type="ECO:0000256" key="2">
    <source>
        <dbReference type="ARBA" id="ARBA00014363"/>
    </source>
</evidence>
<dbReference type="InterPro" id="IPR027417">
    <property type="entry name" value="P-loop_NTPase"/>
</dbReference>
<sequence>MSDFPRHLYPWQLGEWQQLAQLIAARKLPHALMLAGPRGIGKRHFAEALAQLLLCQAPREGGACGQCRGCELNKAATHPDLLWLEPEEAGKAIKVDQVRELTDALGKTAQLSGYKVVVLEPAEAMNTNAANALLKSLEEPAANTLLILVSHTPSAVLPTIRSRCQLRAMAMPRQEQVVRWLSPLLVGRDIPADELLSAARGAPLIALSLLEGDALEQREQQLQQLTRMSLGQLSAIELAANWHTGDAPGLMEWFLGFLHTLARWRAGVDDPQAQRWPTELRERLQGVELSLLHRYLEKVLHAKRLLLSGANPNKQLLWEELLLDWGVVLRPPRRRAG</sequence>
<dbReference type="GO" id="GO:0003887">
    <property type="term" value="F:DNA-directed DNA polymerase activity"/>
    <property type="evidence" value="ECO:0007669"/>
    <property type="project" value="UniProtKB-KW"/>
</dbReference>
<comment type="catalytic activity">
    <reaction evidence="7">
        <text>DNA(n) + a 2'-deoxyribonucleoside 5'-triphosphate = DNA(n+1) + diphosphate</text>
        <dbReference type="Rhea" id="RHEA:22508"/>
        <dbReference type="Rhea" id="RHEA-COMP:17339"/>
        <dbReference type="Rhea" id="RHEA-COMP:17340"/>
        <dbReference type="ChEBI" id="CHEBI:33019"/>
        <dbReference type="ChEBI" id="CHEBI:61560"/>
        <dbReference type="ChEBI" id="CHEBI:173112"/>
        <dbReference type="EC" id="2.7.7.7"/>
    </reaction>
</comment>
<dbReference type="InterPro" id="IPR015199">
    <property type="entry name" value="DNA_pol_III_delta_C"/>
</dbReference>
<dbReference type="RefSeq" id="WP_012487598.1">
    <property type="nucleotide sequence ID" value="NC_010995.1"/>
</dbReference>
<evidence type="ECO:0000256" key="1">
    <source>
        <dbReference type="ARBA" id="ARBA00012417"/>
    </source>
</evidence>
<dbReference type="InterPro" id="IPR004622">
    <property type="entry name" value="DNA_pol_HolB"/>
</dbReference>
<dbReference type="Pfam" id="PF09115">
    <property type="entry name" value="DNApol3-delta_C"/>
    <property type="match status" value="1"/>
</dbReference>
<feature type="domain" description="DNA polymerase III delta subunit C-terminal" evidence="8">
    <location>
        <begin position="213"/>
        <end position="325"/>
    </location>
</feature>
<evidence type="ECO:0000256" key="4">
    <source>
        <dbReference type="ARBA" id="ARBA00022695"/>
    </source>
</evidence>
<dbReference type="STRING" id="498211.CJA_1989"/>
<dbReference type="Proteomes" id="UP000001036">
    <property type="component" value="Chromosome"/>
</dbReference>
<reference evidence="9 10" key="1">
    <citation type="journal article" date="2008" name="J. Bacteriol.">
        <title>Insights into plant cell wall degradation from the genome sequence of the soil bacterium Cellvibrio japonicus.</title>
        <authorList>
            <person name="Deboy R.T."/>
            <person name="Mongodin E.F."/>
            <person name="Fouts D.E."/>
            <person name="Tailford L.E."/>
            <person name="Khouri H."/>
            <person name="Emerson J.B."/>
            <person name="Mohamoud Y."/>
            <person name="Watkins K."/>
            <person name="Henrissat B."/>
            <person name="Gilbert H.J."/>
            <person name="Nelson K.E."/>
        </authorList>
    </citation>
    <scope>NUCLEOTIDE SEQUENCE [LARGE SCALE GENOMIC DNA]</scope>
    <source>
        <strain evidence="9 10">Ueda107</strain>
    </source>
</reference>
<evidence type="ECO:0000256" key="7">
    <source>
        <dbReference type="ARBA" id="ARBA00049244"/>
    </source>
</evidence>
<dbReference type="AlphaFoldDB" id="B3PHI9"/>
<organism evidence="9 10">
    <name type="scientific">Cellvibrio japonicus (strain Ueda107)</name>
    <name type="common">Pseudomonas fluorescens subsp. cellulosa</name>
    <dbReference type="NCBI Taxonomy" id="498211"/>
    <lineage>
        <taxon>Bacteria</taxon>
        <taxon>Pseudomonadati</taxon>
        <taxon>Pseudomonadota</taxon>
        <taxon>Gammaproteobacteria</taxon>
        <taxon>Cellvibrionales</taxon>
        <taxon>Cellvibrionaceae</taxon>
        <taxon>Cellvibrio</taxon>
    </lineage>
</organism>
<protein>
    <recommendedName>
        <fullName evidence="2">DNA polymerase III subunit delta'</fullName>
        <ecNumber evidence="1">2.7.7.7</ecNumber>
    </recommendedName>
</protein>
<evidence type="ECO:0000256" key="3">
    <source>
        <dbReference type="ARBA" id="ARBA00022679"/>
    </source>
</evidence>
<evidence type="ECO:0000259" key="8">
    <source>
        <dbReference type="Pfam" id="PF09115"/>
    </source>
</evidence>
<dbReference type="GO" id="GO:0009360">
    <property type="term" value="C:DNA polymerase III complex"/>
    <property type="evidence" value="ECO:0007669"/>
    <property type="project" value="InterPro"/>
</dbReference>
<name>B3PHI9_CELJU</name>
<keyword evidence="6" id="KW-0239">DNA-directed DNA polymerase</keyword>
<dbReference type="GO" id="GO:0008408">
    <property type="term" value="F:3'-5' exonuclease activity"/>
    <property type="evidence" value="ECO:0007669"/>
    <property type="project" value="InterPro"/>
</dbReference>
<dbReference type="KEGG" id="cja:CJA_1989"/>
<evidence type="ECO:0000256" key="5">
    <source>
        <dbReference type="ARBA" id="ARBA00022705"/>
    </source>
</evidence>
<dbReference type="EMBL" id="CP000934">
    <property type="protein sequence ID" value="ACE84586.1"/>
    <property type="molecule type" value="Genomic_DNA"/>
</dbReference>
<dbReference type="Pfam" id="PF13177">
    <property type="entry name" value="DNA_pol3_delta2"/>
    <property type="match status" value="1"/>
</dbReference>
<gene>
    <name evidence="9" type="primary">holB</name>
    <name evidence="9" type="ordered locus">CJA_1989</name>
</gene>
<evidence type="ECO:0000313" key="9">
    <source>
        <dbReference type="EMBL" id="ACE84586.1"/>
    </source>
</evidence>
<dbReference type="InterPro" id="IPR050238">
    <property type="entry name" value="DNA_Rep/Repair_Clamp_Loader"/>
</dbReference>
<keyword evidence="3 9" id="KW-0808">Transferase</keyword>
<dbReference type="eggNOG" id="COG0470">
    <property type="taxonomic scope" value="Bacteria"/>
</dbReference>
<dbReference type="Gene3D" id="3.40.50.300">
    <property type="entry name" value="P-loop containing nucleotide triphosphate hydrolases"/>
    <property type="match status" value="1"/>
</dbReference>
<dbReference type="PANTHER" id="PTHR11669:SF8">
    <property type="entry name" value="DNA POLYMERASE III SUBUNIT DELTA"/>
    <property type="match status" value="1"/>
</dbReference>
<dbReference type="GO" id="GO:0006261">
    <property type="term" value="P:DNA-templated DNA replication"/>
    <property type="evidence" value="ECO:0007669"/>
    <property type="project" value="TreeGrafter"/>
</dbReference>
<keyword evidence="4 9" id="KW-0548">Nucleotidyltransferase</keyword>
<dbReference type="GO" id="GO:0003677">
    <property type="term" value="F:DNA binding"/>
    <property type="evidence" value="ECO:0007669"/>
    <property type="project" value="InterPro"/>
</dbReference>
<dbReference type="HOGENOM" id="CLU_006229_4_3_6"/>
<dbReference type="Gene3D" id="1.20.272.10">
    <property type="match status" value="1"/>
</dbReference>
<dbReference type="NCBIfam" id="NF004310">
    <property type="entry name" value="PRK05707.1"/>
    <property type="match status" value="1"/>
</dbReference>
<accession>B3PHI9</accession>
<proteinExistence type="predicted"/>